<accession>A0A4Q7YTD4</accession>
<organism evidence="2 3">
    <name type="scientific">Edaphobacter modestus</name>
    <dbReference type="NCBI Taxonomy" id="388466"/>
    <lineage>
        <taxon>Bacteria</taxon>
        <taxon>Pseudomonadati</taxon>
        <taxon>Acidobacteriota</taxon>
        <taxon>Terriglobia</taxon>
        <taxon>Terriglobales</taxon>
        <taxon>Acidobacteriaceae</taxon>
        <taxon>Edaphobacter</taxon>
    </lineage>
</organism>
<dbReference type="AlphaFoldDB" id="A0A4Q7YTD4"/>
<evidence type="ECO:0000259" key="1">
    <source>
        <dbReference type="Pfam" id="PF07589"/>
    </source>
</evidence>
<feature type="domain" description="Ice-binding protein C-terminal" evidence="1">
    <location>
        <begin position="76"/>
        <end position="98"/>
    </location>
</feature>
<comment type="caution">
    <text evidence="2">The sequence shown here is derived from an EMBL/GenBank/DDBJ whole genome shotgun (WGS) entry which is preliminary data.</text>
</comment>
<proteinExistence type="predicted"/>
<dbReference type="InterPro" id="IPR013424">
    <property type="entry name" value="Ice-binding_C"/>
</dbReference>
<dbReference type="RefSeq" id="WP_130418300.1">
    <property type="nucleotide sequence ID" value="NZ_SHKW01000001.1"/>
</dbReference>
<dbReference type="EMBL" id="SHKW01000001">
    <property type="protein sequence ID" value="RZU40199.1"/>
    <property type="molecule type" value="Genomic_DNA"/>
</dbReference>
<evidence type="ECO:0000313" key="2">
    <source>
        <dbReference type="EMBL" id="RZU40199.1"/>
    </source>
</evidence>
<sequence>MEFLLFSESVGAESGGFAICAATCLVDVHGVQIYSGTEQNPIFAVGTFQLTEYANPPSLPTAVLTISEAGLGAPSPVPEPTSLLLLGTGLAAFEGLRRRMVSTSRV</sequence>
<keyword evidence="3" id="KW-1185">Reference proteome</keyword>
<gene>
    <name evidence="2" type="ORF">BDD14_1638</name>
</gene>
<protein>
    <submittedName>
        <fullName evidence="2">Putative secreted protein</fullName>
    </submittedName>
</protein>
<reference evidence="2 3" key="1">
    <citation type="submission" date="2019-02" db="EMBL/GenBank/DDBJ databases">
        <title>Genomic Encyclopedia of Archaeal and Bacterial Type Strains, Phase II (KMG-II): from individual species to whole genera.</title>
        <authorList>
            <person name="Goeker M."/>
        </authorList>
    </citation>
    <scope>NUCLEOTIDE SEQUENCE [LARGE SCALE GENOMIC DNA]</scope>
    <source>
        <strain evidence="2 3">DSM 18101</strain>
    </source>
</reference>
<evidence type="ECO:0000313" key="3">
    <source>
        <dbReference type="Proteomes" id="UP000292958"/>
    </source>
</evidence>
<dbReference type="NCBIfam" id="TIGR02595">
    <property type="entry name" value="PEP_CTERM"/>
    <property type="match status" value="1"/>
</dbReference>
<name>A0A4Q7YTD4_9BACT</name>
<dbReference type="Pfam" id="PF07589">
    <property type="entry name" value="PEP-CTERM"/>
    <property type="match status" value="1"/>
</dbReference>
<dbReference type="Proteomes" id="UP000292958">
    <property type="component" value="Unassembled WGS sequence"/>
</dbReference>